<sequence length="1896" mass="211674">MNSNFLPPEYQFRLLGLEKELRDGDITEKGFEKKRNALFEEYRNYHNLNYRNVQQYDVGKNPNTYQNIQPNNFLDQPRFVTSGGIRNPSPIPQLTYSGPQHPKVLSPPHSTSLPPPHQHLPPINRNVSPDLDIIKNRTQSGDQLHSRGPDSQFSGNGPFTTSPSTSPSNHNKLPPLPINNRSQVISSSNNYGSSHYRPMLPVAPVSSQNHLLPSQHNVQHSTSHKFYPQGQQQQFGGAPMNVGGVPMNMGVAPMNMSGAPMNVGGVSMNMGGASMNMGGVSMNMGGAPMNVTRPIQQPQYHVMGPAIPQTSLGVGAGNLSTPGGINRTHKIIMEDRNIGGGNEINPRPSLDVSDTASIKGYSRNNLDYDYDDNVSIRSARSNIIGFSNSDTPAYEGFTQLEDDPGRNVGNRMSMYNPRFISDPLGDSASFDKSLSKLAGQQFMPFEPREIPFDCLDPLDPTKSLGSFPDIASILRYRGQATPKQQAFLVLDQKGREIGDWTWEKLYLRAGKMGQIILREGKLAKGDRVALIYRKNEILEFLVSLYGCFFAGVVAVPINAVEEFSELLFILESSDTKLALTTDHNLKAFTRDLAQQKKELPANVQWWKTNDFGSLNLKKDELDHIDCTELAYMEYTKSPNGELKGVAISHRTIIAQCNVMRASVVDDNQVQQMLKYSKIFSENPINQAHKGGEKTNIRYSDILLTYLEPRQQVGLILGALWGVYCGNITIFLNSLGPDTPGLWVNSIHKYQVTIALADYPGLKPIVKSFRTDPSATLQYHKKVIPSLSSLRFLFVDTMSIDISVNQEIIENLLTPLNCLYPKDVLTALISLSEHGGMILSFGDLIGVKGLDEMKEGERGIKEFLLYREELKENKIVIFPDDRKDEISDKEVIKVGAFGFVMPEATIAVVDPETTALCLPNNVGEIWVDSPSLSGGFWNLPKHTEFIFHAKPIFVPGDTMQPGYFDQEFLRTGLLGSLVNGQLIVFGLYEHRIKQLVEENPDAPKKLVVVNPDNEVKADEEEEPPEKYKYHYTLDLENTIRKRIEKVSECVVIEIYINDQNLPVLIAEADSQPELLPSLGNEIYNILFEYHGLKLYCVSICLPSSLPRIWKNGKKLLNPVSCKKAFEWGKLKVLYVKTWVDTVVNIPAGVDASGIWGTYARSERDGLINGVGISRRPQIMAVGSPSEVLDERTGINMLEFRSIVDVLLWRSEITPEEDAYKLLDVRGKDSKALSWKKLNNRIASIANFLQKKGCKAGDHVILMFPQGLDFVCTVYACMVLGIISIPLDKLEPSRVSEDIPALFGLIEDFKISFIILNNEIEALFKNKTIQNFIKTITSSSQPKFPGNQNGGITKLSPFINVSKTPKFNKLLKESNYVMKEEWLNPNWTAIVMCYFSADQRRNCVKLGHDTLLALCKVQKETCRLTSNRAVVSCVRGFSGIGFVHTCLIGIYLGSPTMLLTPFDYSTNPLIWFETMSKYKIKDSYATFLMLQHAITTFENVDYRTFSLQHLKNLMIPIENRPNANFSNRLDDVALNYVYSHVANPMVTARSYMCVEPIELYLDLKSLRRGIVKIVDPEEEPFGILIHDSGMVPVSTKIVIVHPETRRPCLTNEFGEIWISSDANAKSSYGSNDPLDRERFCAHIDGNASMGIGPRTPFLRSGDLGFIHTVHKPVGDNGALVEFQCLFFLGPIAETFEVNGLMHFPMDIEFTVERCHHMSLPGLITFDGCVTFQTNGETVCVVEVRSADGILNLVPCILNAILDEHQFIIDVIVFVKSGSLQRSRLGEKQRAKVMTNWLNGNLDTIHVHYVKPPPTESSSQALPTYQQPSVILQQQYLVATNPSPVSSQSNISNIASQGNTSRPNLFNSNNSETNFANGQNLRWSSSQESMGEAGDHSGR</sequence>
<dbReference type="GO" id="GO:0005829">
    <property type="term" value="C:cytosol"/>
    <property type="evidence" value="ECO:0007669"/>
    <property type="project" value="TreeGrafter"/>
</dbReference>
<dbReference type="PANTHER" id="PTHR22754">
    <property type="entry name" value="DISCO-INTERACTING PROTEIN 2 DIP2 -RELATED"/>
    <property type="match status" value="1"/>
</dbReference>
<comment type="caution">
    <text evidence="3">The sequence shown here is derived from an EMBL/GenBank/DDBJ whole genome shotgun (WGS) entry which is preliminary data.</text>
</comment>
<organism evidence="3 4">
    <name type="scientific">Diversispora eburnea</name>
    <dbReference type="NCBI Taxonomy" id="1213867"/>
    <lineage>
        <taxon>Eukaryota</taxon>
        <taxon>Fungi</taxon>
        <taxon>Fungi incertae sedis</taxon>
        <taxon>Mucoromycota</taxon>
        <taxon>Glomeromycotina</taxon>
        <taxon>Glomeromycetes</taxon>
        <taxon>Diversisporales</taxon>
        <taxon>Diversisporaceae</taxon>
        <taxon>Diversispora</taxon>
    </lineage>
</organism>
<evidence type="ECO:0000313" key="3">
    <source>
        <dbReference type="EMBL" id="CAG8469907.1"/>
    </source>
</evidence>
<dbReference type="Gene3D" id="3.40.50.12780">
    <property type="entry name" value="N-terminal domain of ligase-like"/>
    <property type="match status" value="3"/>
</dbReference>
<dbReference type="OrthoDB" id="69964at2759"/>
<dbReference type="Pfam" id="PF06464">
    <property type="entry name" value="DMAP_binding"/>
    <property type="match status" value="1"/>
</dbReference>
<dbReference type="Pfam" id="PF24919">
    <property type="entry name" value="Mug62"/>
    <property type="match status" value="1"/>
</dbReference>
<feature type="region of interest" description="Disordered" evidence="1">
    <location>
        <begin position="84"/>
        <end position="201"/>
    </location>
</feature>
<proteinExistence type="predicted"/>
<dbReference type="PROSITE" id="PS51912">
    <property type="entry name" value="DMAP1_BIND"/>
    <property type="match status" value="1"/>
</dbReference>
<feature type="compositionally biased region" description="Low complexity" evidence="1">
    <location>
        <begin position="1843"/>
        <end position="1854"/>
    </location>
</feature>
<gene>
    <name evidence="3" type="ORF">DEBURN_LOCUS3108</name>
</gene>
<dbReference type="Gene3D" id="3.30.300.30">
    <property type="match status" value="1"/>
</dbReference>
<dbReference type="Proteomes" id="UP000789706">
    <property type="component" value="Unassembled WGS sequence"/>
</dbReference>
<dbReference type="InterPro" id="IPR010506">
    <property type="entry name" value="DMAP1-bd"/>
</dbReference>
<evidence type="ECO:0000313" key="4">
    <source>
        <dbReference type="Proteomes" id="UP000789706"/>
    </source>
</evidence>
<dbReference type="InterPro" id="IPR056881">
    <property type="entry name" value="Mug62_dom"/>
</dbReference>
<feature type="compositionally biased region" description="Polar residues" evidence="1">
    <location>
        <begin position="179"/>
        <end position="193"/>
    </location>
</feature>
<evidence type="ECO:0000256" key="1">
    <source>
        <dbReference type="SAM" id="MobiDB-lite"/>
    </source>
</evidence>
<accession>A0A9N8Z307</accession>
<dbReference type="PANTHER" id="PTHR22754:SF32">
    <property type="entry name" value="DISCO-INTERACTING PROTEIN 2"/>
    <property type="match status" value="1"/>
</dbReference>
<evidence type="ECO:0000259" key="2">
    <source>
        <dbReference type="PROSITE" id="PS51912"/>
    </source>
</evidence>
<dbReference type="EMBL" id="CAJVPK010000188">
    <property type="protein sequence ID" value="CAG8469907.1"/>
    <property type="molecule type" value="Genomic_DNA"/>
</dbReference>
<dbReference type="Pfam" id="PF23024">
    <property type="entry name" value="AMP-dom_DIP2-like"/>
    <property type="match status" value="1"/>
</dbReference>
<name>A0A9N8Z307_9GLOM</name>
<feature type="domain" description="DMAP1-binding" evidence="2">
    <location>
        <begin position="2"/>
        <end position="116"/>
    </location>
</feature>
<dbReference type="InterPro" id="IPR045851">
    <property type="entry name" value="AMP-bd_C_sf"/>
</dbReference>
<dbReference type="Pfam" id="PF00501">
    <property type="entry name" value="AMP-binding"/>
    <property type="match status" value="2"/>
</dbReference>
<protein>
    <submittedName>
        <fullName evidence="3">10662_t:CDS:1</fullName>
    </submittedName>
</protein>
<feature type="compositionally biased region" description="Polar residues" evidence="1">
    <location>
        <begin position="136"/>
        <end position="153"/>
    </location>
</feature>
<dbReference type="InterPro" id="IPR025110">
    <property type="entry name" value="AMP-bd_C"/>
</dbReference>
<feature type="region of interest" description="Disordered" evidence="1">
    <location>
        <begin position="1840"/>
        <end position="1896"/>
    </location>
</feature>
<feature type="compositionally biased region" description="Polar residues" evidence="1">
    <location>
        <begin position="1855"/>
        <end position="1886"/>
    </location>
</feature>
<reference evidence="3" key="1">
    <citation type="submission" date="2021-06" db="EMBL/GenBank/DDBJ databases">
        <authorList>
            <person name="Kallberg Y."/>
            <person name="Tangrot J."/>
            <person name="Rosling A."/>
        </authorList>
    </citation>
    <scope>NUCLEOTIDE SEQUENCE</scope>
    <source>
        <strain evidence="3">AZ414A</strain>
    </source>
</reference>
<dbReference type="SUPFAM" id="SSF56801">
    <property type="entry name" value="Acetyl-CoA synthetase-like"/>
    <property type="match status" value="2"/>
</dbReference>
<dbReference type="InterPro" id="IPR000873">
    <property type="entry name" value="AMP-dep_synth/lig_dom"/>
</dbReference>
<dbReference type="InterPro" id="IPR042099">
    <property type="entry name" value="ANL_N_sf"/>
</dbReference>
<keyword evidence="4" id="KW-1185">Reference proteome</keyword>
<feature type="compositionally biased region" description="Low complexity" evidence="1">
    <location>
        <begin position="154"/>
        <end position="169"/>
    </location>
</feature>